<dbReference type="Pfam" id="PF01078">
    <property type="entry name" value="Mg_chelatase"/>
    <property type="match status" value="1"/>
</dbReference>
<dbReference type="Pfam" id="PF13541">
    <property type="entry name" value="ChlI"/>
    <property type="match status" value="1"/>
</dbReference>
<dbReference type="InterPro" id="IPR045006">
    <property type="entry name" value="CHLI-like"/>
</dbReference>
<dbReference type="NCBIfam" id="TIGR00368">
    <property type="entry name" value="YifB family Mg chelatase-like AAA ATPase"/>
    <property type="match status" value="1"/>
</dbReference>
<dbReference type="SUPFAM" id="SSF52540">
    <property type="entry name" value="P-loop containing nucleoside triphosphate hydrolases"/>
    <property type="match status" value="1"/>
</dbReference>
<dbReference type="SUPFAM" id="SSF54211">
    <property type="entry name" value="Ribosomal protein S5 domain 2-like"/>
    <property type="match status" value="1"/>
</dbReference>
<dbReference type="Pfam" id="PF13335">
    <property type="entry name" value="Mg_chelatase_C"/>
    <property type="match status" value="1"/>
</dbReference>
<dbReference type="InterPro" id="IPR004482">
    <property type="entry name" value="Mg_chelat-rel"/>
</dbReference>
<gene>
    <name evidence="4" type="ORF">KK137_15110</name>
</gene>
<dbReference type="InterPro" id="IPR027417">
    <property type="entry name" value="P-loop_NTPase"/>
</dbReference>
<evidence type="ECO:0000259" key="3">
    <source>
        <dbReference type="SMART" id="SM00382"/>
    </source>
</evidence>
<dbReference type="PANTHER" id="PTHR32039:SF7">
    <property type="entry name" value="COMPETENCE PROTEIN COMM"/>
    <property type="match status" value="1"/>
</dbReference>
<dbReference type="InterPro" id="IPR020568">
    <property type="entry name" value="Ribosomal_Su5_D2-typ_SF"/>
</dbReference>
<organism evidence="4 5">
    <name type="scientific">Croceibacterium selenioxidans</name>
    <dbReference type="NCBI Taxonomy" id="2838833"/>
    <lineage>
        <taxon>Bacteria</taxon>
        <taxon>Pseudomonadati</taxon>
        <taxon>Pseudomonadota</taxon>
        <taxon>Alphaproteobacteria</taxon>
        <taxon>Sphingomonadales</taxon>
        <taxon>Erythrobacteraceae</taxon>
        <taxon>Croceibacterium</taxon>
    </lineage>
</organism>
<dbReference type="Gene3D" id="3.30.230.10">
    <property type="match status" value="1"/>
</dbReference>
<evidence type="ECO:0000313" key="4">
    <source>
        <dbReference type="EMBL" id="MBT2135667.1"/>
    </source>
</evidence>
<feature type="domain" description="AAA+ ATPase" evidence="3">
    <location>
        <begin position="208"/>
        <end position="390"/>
    </location>
</feature>
<comment type="similarity">
    <text evidence="1">Belongs to the Mg-chelatase subunits D/I family. ComM subfamily.</text>
</comment>
<dbReference type="Proteomes" id="UP000811255">
    <property type="component" value="Unassembled WGS sequence"/>
</dbReference>
<evidence type="ECO:0000256" key="1">
    <source>
        <dbReference type="ARBA" id="ARBA00006354"/>
    </source>
</evidence>
<proteinExistence type="inferred from homology"/>
<dbReference type="RefSeq" id="WP_214537352.1">
    <property type="nucleotide sequence ID" value="NZ_JAHFVK010000002.1"/>
</dbReference>
<reference evidence="4 5" key="1">
    <citation type="submission" date="2021-05" db="EMBL/GenBank/DDBJ databases">
        <title>Croceibacterium sp. LX-88 genome sequence.</title>
        <authorList>
            <person name="Luo X."/>
        </authorList>
    </citation>
    <scope>NUCLEOTIDE SEQUENCE [LARGE SCALE GENOMIC DNA]</scope>
    <source>
        <strain evidence="4 5">LX-88</strain>
    </source>
</reference>
<evidence type="ECO:0000313" key="5">
    <source>
        <dbReference type="Proteomes" id="UP000811255"/>
    </source>
</evidence>
<comment type="caution">
    <text evidence="4">The sequence shown here is derived from an EMBL/GenBank/DDBJ whole genome shotgun (WGS) entry which is preliminary data.</text>
</comment>
<name>A0ABS5W8K8_9SPHN</name>
<sequence>MVAIVSTVAYLGLDARPVEVQCQVAPGMPRFAIVGLPDKAVGESRERVQAALAAMGLSLPPKRITINLSPADLPKEGSHYDLPIALALLAAMGVTDAEQLADWIAVGELALDGRIVPSPGVLLAALHASERERGLICPAAQGAEARWASGIPVVAAPGLVGLLNHLKGTQLLSQPEPGEVEEPGFGPDLRQVKGQETAKRALEIAAAGGHNLLMSGPPGAGKSLLASCLPGILPQLAPAEALEVSMVASVAGMLEGGRISRRRPFRAPHHSASMAALTGGGLRVRPGEVSLAHLGVLFLDELPEFQRTVLDSLRQPLETGKVDVARANAHVSYPARVQLVAAMNPCRCGHLGDPALACSRAPRCAADYQSKVSGPLLDRIDLHVEVEAVSAADLALPPPSEGSAEAAARVAEARKRQSTRGVRSNAELEGDALDRHAAPDEAGRKLLLQAADAMRLSARGYTRMLRVARTIADLAGVEQVGRIHVAEALSYRRQPPRA</sequence>
<feature type="region of interest" description="Disordered" evidence="2">
    <location>
        <begin position="414"/>
        <end position="435"/>
    </location>
</feature>
<dbReference type="InterPro" id="IPR000523">
    <property type="entry name" value="Mg_chelatse_chII-like_cat_dom"/>
</dbReference>
<dbReference type="InterPro" id="IPR014721">
    <property type="entry name" value="Ribsml_uS5_D2-typ_fold_subgr"/>
</dbReference>
<protein>
    <submittedName>
        <fullName evidence="4">YifB family Mg chelatase-like AAA ATPase</fullName>
    </submittedName>
</protein>
<dbReference type="SMART" id="SM00382">
    <property type="entry name" value="AAA"/>
    <property type="match status" value="1"/>
</dbReference>
<evidence type="ECO:0000256" key="2">
    <source>
        <dbReference type="SAM" id="MobiDB-lite"/>
    </source>
</evidence>
<accession>A0ABS5W8K8</accession>
<dbReference type="PANTHER" id="PTHR32039">
    <property type="entry name" value="MAGNESIUM-CHELATASE SUBUNIT CHLI"/>
    <property type="match status" value="1"/>
</dbReference>
<dbReference type="InterPro" id="IPR025158">
    <property type="entry name" value="Mg_chelat-rel_C"/>
</dbReference>
<keyword evidence="5" id="KW-1185">Reference proteome</keyword>
<dbReference type="EMBL" id="JAHFVK010000002">
    <property type="protein sequence ID" value="MBT2135667.1"/>
    <property type="molecule type" value="Genomic_DNA"/>
</dbReference>
<dbReference type="Gene3D" id="3.40.50.300">
    <property type="entry name" value="P-loop containing nucleotide triphosphate hydrolases"/>
    <property type="match status" value="1"/>
</dbReference>
<dbReference type="InterPro" id="IPR003593">
    <property type="entry name" value="AAA+_ATPase"/>
</dbReference>